<evidence type="ECO:0000313" key="1">
    <source>
        <dbReference type="EMBL" id="WOE76675.1"/>
    </source>
</evidence>
<name>A0AA97FCR7_9SPHN</name>
<accession>A0AA97FCR7</accession>
<dbReference type="EMBL" id="CP136594">
    <property type="protein sequence ID" value="WOE76675.1"/>
    <property type="molecule type" value="Genomic_DNA"/>
</dbReference>
<reference evidence="1 2" key="1">
    <citation type="submission" date="2023-10" db="EMBL/GenBank/DDBJ databases">
        <title>Complete genome sequence of a Sphingomonadaceae bacterium.</title>
        <authorList>
            <person name="Yan C."/>
        </authorList>
    </citation>
    <scope>NUCLEOTIDE SEQUENCE [LARGE SCALE GENOMIC DNA]</scope>
    <source>
        <strain evidence="1 2">SCSIO 66989</strain>
    </source>
</reference>
<protein>
    <submittedName>
        <fullName evidence="1">Uncharacterized protein</fullName>
    </submittedName>
</protein>
<proteinExistence type="predicted"/>
<organism evidence="1 2">
    <name type="scientific">Alterisphingorhabdus coralli</name>
    <dbReference type="NCBI Taxonomy" id="3071408"/>
    <lineage>
        <taxon>Bacteria</taxon>
        <taxon>Pseudomonadati</taxon>
        <taxon>Pseudomonadota</taxon>
        <taxon>Alphaproteobacteria</taxon>
        <taxon>Sphingomonadales</taxon>
        <taxon>Sphingomonadaceae</taxon>
        <taxon>Alterisphingorhabdus (ex Yan et al. 2024)</taxon>
    </lineage>
</organism>
<sequence length="470" mass="50998">MEPAHRFGNDERRMHVRAYNHWVMLLGDRSFPSIDDLDLDRLDDFAPNSVLLDFTSGIDNPAISHIGTAVAEESGVADDIGYVADIPGRSLLSRITDHYMEILANQAPIGFEAEFVNQRDVTVLYRGILLPFSSDDDSIDFVLGVINWKTVADQASTDALMLEVEQVLDANADVGFDTPIWPDEDETAHSSIDLPDVAFGHPVAHKAKADIETPAASMGSIPIRRDSLAFSVTASAELLHTEAVDFGLTVDQESEADEFVPADNEPAAPDADAGLEDWLDDARNLALKALQSENRSRAALYRAIGRAYDVSLVAAREPNALAVILDNAGIIQQDRAPMTPIVKLVFGADYDKTRLTEYATALSHAHRQQLSLGALPEYLKSYDGGLKGVVRAERRQRRPVAAVGTDPEQALASAYSSLREAPELPLDSVDPGESEFAVLVARRNAAGRIVIVAALADDKVTDHVVRKVAG</sequence>
<dbReference type="AlphaFoldDB" id="A0AA97FCR7"/>
<evidence type="ECO:0000313" key="2">
    <source>
        <dbReference type="Proteomes" id="UP001302429"/>
    </source>
</evidence>
<dbReference type="KEGG" id="acoa:RB602_13690"/>
<gene>
    <name evidence="1" type="ORF">RB602_13690</name>
</gene>
<dbReference type="Proteomes" id="UP001302429">
    <property type="component" value="Chromosome"/>
</dbReference>
<keyword evidence="2" id="KW-1185">Reference proteome</keyword>